<proteinExistence type="predicted"/>
<protein>
    <recommendedName>
        <fullName evidence="3">Peptidase S9 prolyl oligopeptidase catalytic domain-containing protein</fullName>
    </recommendedName>
</protein>
<dbReference type="InterPro" id="IPR029058">
    <property type="entry name" value="AB_hydrolase_fold"/>
</dbReference>
<comment type="caution">
    <text evidence="1">The sequence shown here is derived from an EMBL/GenBank/DDBJ whole genome shotgun (WGS) entry which is preliminary data.</text>
</comment>
<organism evidence="1 2">
    <name type="scientific">Actinomadura vinacea</name>
    <dbReference type="NCBI Taxonomy" id="115336"/>
    <lineage>
        <taxon>Bacteria</taxon>
        <taxon>Bacillati</taxon>
        <taxon>Actinomycetota</taxon>
        <taxon>Actinomycetes</taxon>
        <taxon>Streptosporangiales</taxon>
        <taxon>Thermomonosporaceae</taxon>
        <taxon>Actinomadura</taxon>
    </lineage>
</organism>
<evidence type="ECO:0000313" key="1">
    <source>
        <dbReference type="EMBL" id="GAA2449255.1"/>
    </source>
</evidence>
<gene>
    <name evidence="1" type="ORF">GCM10010191_78520</name>
</gene>
<dbReference type="Gene3D" id="3.40.50.1820">
    <property type="entry name" value="alpha/beta hydrolase"/>
    <property type="match status" value="1"/>
</dbReference>
<dbReference type="Proteomes" id="UP001501231">
    <property type="component" value="Unassembled WGS sequence"/>
</dbReference>
<dbReference type="Pfam" id="PF03583">
    <property type="entry name" value="LIP"/>
    <property type="match status" value="1"/>
</dbReference>
<evidence type="ECO:0008006" key="3">
    <source>
        <dbReference type="Google" id="ProtNLM"/>
    </source>
</evidence>
<dbReference type="PANTHER" id="PTHR34853:SF1">
    <property type="entry name" value="LIPASE 5"/>
    <property type="match status" value="1"/>
</dbReference>
<dbReference type="EMBL" id="BAAARW010000037">
    <property type="protein sequence ID" value="GAA2449255.1"/>
    <property type="molecule type" value="Genomic_DNA"/>
</dbReference>
<name>A0ABN3K5R0_9ACTN</name>
<keyword evidence="2" id="KW-1185">Reference proteome</keyword>
<dbReference type="PANTHER" id="PTHR34853">
    <property type="match status" value="1"/>
</dbReference>
<accession>A0ABN3K5R0</accession>
<dbReference type="RefSeq" id="WP_344596167.1">
    <property type="nucleotide sequence ID" value="NZ_BAAARW010000037.1"/>
</dbReference>
<dbReference type="InterPro" id="IPR005152">
    <property type="entry name" value="Lipase_secreted"/>
</dbReference>
<reference evidence="1 2" key="1">
    <citation type="journal article" date="2019" name="Int. J. Syst. Evol. Microbiol.">
        <title>The Global Catalogue of Microorganisms (GCM) 10K type strain sequencing project: providing services to taxonomists for standard genome sequencing and annotation.</title>
        <authorList>
            <consortium name="The Broad Institute Genomics Platform"/>
            <consortium name="The Broad Institute Genome Sequencing Center for Infectious Disease"/>
            <person name="Wu L."/>
            <person name="Ma J."/>
        </authorList>
    </citation>
    <scope>NUCLEOTIDE SEQUENCE [LARGE SCALE GENOMIC DNA]</scope>
    <source>
        <strain evidence="1 2">JCM 3325</strain>
    </source>
</reference>
<dbReference type="SUPFAM" id="SSF53474">
    <property type="entry name" value="alpha/beta-Hydrolases"/>
    <property type="match status" value="1"/>
</dbReference>
<sequence length="111" mass="11662">MVIATYGALTGSKLLRAGAAQKMERFLTENEPGAGPVAGPALVQQGDADRIVDPSATAELVGRLCRKGVRVEYESYQGRDHNGVLMPSLPETLSWIAGRFAGDTAPSDCAS</sequence>
<evidence type="ECO:0000313" key="2">
    <source>
        <dbReference type="Proteomes" id="UP001501231"/>
    </source>
</evidence>